<evidence type="ECO:0000313" key="1">
    <source>
        <dbReference type="EMBL" id="KAI6088244.1"/>
    </source>
</evidence>
<gene>
    <name evidence="1" type="ORF">F4821DRAFT_277257</name>
</gene>
<organism evidence="1 2">
    <name type="scientific">Hypoxylon rubiginosum</name>
    <dbReference type="NCBI Taxonomy" id="110542"/>
    <lineage>
        <taxon>Eukaryota</taxon>
        <taxon>Fungi</taxon>
        <taxon>Dikarya</taxon>
        <taxon>Ascomycota</taxon>
        <taxon>Pezizomycotina</taxon>
        <taxon>Sordariomycetes</taxon>
        <taxon>Xylariomycetidae</taxon>
        <taxon>Xylariales</taxon>
        <taxon>Hypoxylaceae</taxon>
        <taxon>Hypoxylon</taxon>
    </lineage>
</organism>
<evidence type="ECO:0000313" key="2">
    <source>
        <dbReference type="Proteomes" id="UP001497680"/>
    </source>
</evidence>
<comment type="caution">
    <text evidence="1">The sequence shown here is derived from an EMBL/GenBank/DDBJ whole genome shotgun (WGS) entry which is preliminary data.</text>
</comment>
<dbReference type="Proteomes" id="UP001497680">
    <property type="component" value="Unassembled WGS sequence"/>
</dbReference>
<sequence>MTSAMAIREGVRGLETLARDAAEALNTEMDQFETALGMAMEALVDDEISDKATMSIYNRGALSRPHVAWLVINQAWKIMVGNDDAVFTAMIFLPPDEGPICPDPEEVLRSLCGINFFNTTHPCGLVGEFAYWIFTGRLWADSRAEENALNQTPRRYETAPTPVSAWSTNFEDAFEEWNEAKAHYEDGRSIEDFLILWSKAEHALTLAGRHNLLDTPELLPRLLGWLGYALRPAAGHTNGVPHYQSSDSMDTSASDSDRSRDNPFDGTERDSQAHEIVARTVGLSEDVMWYALQSQSINLVGSVEEDAL</sequence>
<accession>A0ACC0D6M1</accession>
<name>A0ACC0D6M1_9PEZI</name>
<protein>
    <submittedName>
        <fullName evidence="1">Uncharacterized protein</fullName>
    </submittedName>
</protein>
<reference evidence="1 2" key="1">
    <citation type="journal article" date="2022" name="New Phytol.">
        <title>Ecological generalism drives hyperdiversity of secondary metabolite gene clusters in xylarialean endophytes.</title>
        <authorList>
            <person name="Franco M.E.E."/>
            <person name="Wisecaver J.H."/>
            <person name="Arnold A.E."/>
            <person name="Ju Y.M."/>
            <person name="Slot J.C."/>
            <person name="Ahrendt S."/>
            <person name="Moore L.P."/>
            <person name="Eastman K.E."/>
            <person name="Scott K."/>
            <person name="Konkel Z."/>
            <person name="Mondo S.J."/>
            <person name="Kuo A."/>
            <person name="Hayes R.D."/>
            <person name="Haridas S."/>
            <person name="Andreopoulos B."/>
            <person name="Riley R."/>
            <person name="LaButti K."/>
            <person name="Pangilinan J."/>
            <person name="Lipzen A."/>
            <person name="Amirebrahimi M."/>
            <person name="Yan J."/>
            <person name="Adam C."/>
            <person name="Keymanesh K."/>
            <person name="Ng V."/>
            <person name="Louie K."/>
            <person name="Northen T."/>
            <person name="Drula E."/>
            <person name="Henrissat B."/>
            <person name="Hsieh H.M."/>
            <person name="Youens-Clark K."/>
            <person name="Lutzoni F."/>
            <person name="Miadlikowska J."/>
            <person name="Eastwood D.C."/>
            <person name="Hamelin R.C."/>
            <person name="Grigoriev I.V."/>
            <person name="U'Ren J.M."/>
        </authorList>
    </citation>
    <scope>NUCLEOTIDE SEQUENCE [LARGE SCALE GENOMIC DNA]</scope>
    <source>
        <strain evidence="1 2">ER1909</strain>
    </source>
</reference>
<dbReference type="EMBL" id="MU394302">
    <property type="protein sequence ID" value="KAI6088244.1"/>
    <property type="molecule type" value="Genomic_DNA"/>
</dbReference>
<keyword evidence="2" id="KW-1185">Reference proteome</keyword>
<proteinExistence type="predicted"/>